<dbReference type="OrthoDB" id="9789634at2"/>
<proteinExistence type="predicted"/>
<dbReference type="SUPFAM" id="SSF48371">
    <property type="entry name" value="ARM repeat"/>
    <property type="match status" value="1"/>
</dbReference>
<name>A0A378JIJ1_9GAMM</name>
<organism evidence="1 2">
    <name type="scientific">Legionella busanensis</name>
    <dbReference type="NCBI Taxonomy" id="190655"/>
    <lineage>
        <taxon>Bacteria</taxon>
        <taxon>Pseudomonadati</taxon>
        <taxon>Pseudomonadota</taxon>
        <taxon>Gammaproteobacteria</taxon>
        <taxon>Legionellales</taxon>
        <taxon>Legionellaceae</taxon>
        <taxon>Legionella</taxon>
    </lineage>
</organism>
<evidence type="ECO:0000313" key="1">
    <source>
        <dbReference type="EMBL" id="STX50488.1"/>
    </source>
</evidence>
<dbReference type="InterPro" id="IPR016024">
    <property type="entry name" value="ARM-type_fold"/>
</dbReference>
<gene>
    <name evidence="1" type="ORF">NCTC13316_00569</name>
</gene>
<reference evidence="1 2" key="1">
    <citation type="submission" date="2018-06" db="EMBL/GenBank/DDBJ databases">
        <authorList>
            <consortium name="Pathogen Informatics"/>
            <person name="Doyle S."/>
        </authorList>
    </citation>
    <scope>NUCLEOTIDE SEQUENCE [LARGE SCALE GENOMIC DNA]</scope>
    <source>
        <strain evidence="1 2">NCTC13316</strain>
    </source>
</reference>
<accession>A0A378JIJ1</accession>
<dbReference type="AlphaFoldDB" id="A0A378JIJ1"/>
<sequence>MDLKQKKKIIGFLITKANKDPRALNAIKSELKKADGELKSSIEFDAISEQIAILKIIARLFPKEVVSIYLELLPRLNSIELSYTEISNISLDGFKSIYTKEKLIIQIFNALETVRYHDIEKILNILFEYTIHEDEEVRKQATRGLEAIAQYNLEVFSGDGKEFHGLGWWPQEKTVEKIQSFSKKEWKIYLNTIFSCIQKILSPSIKGASWGYDTVTLKTASVPPEEGLIKLRQNALKLLKEIYFELANPETKKKLLDVMLTATRFSSASQRTKQIEQMIICNTTFVLQFMSDCIVESEDLQVLQTIEHDAYWLYYHLGSLSPDIKKAGLVVKKKLDDNEEFQIFRVLIGFESIFHDWEGERKKEHFEQERKIREEKIIELVRDINDQNYEAWKGRIFQYAAIRSNDMATFPYFGKFLECLGKESSEIAIQLLSEFPEELEWFIVPILRGVEQSPKKNVLSSLISSWIRDGIFFLAVARFLQFTTSFKISTLKKLFDKAKPSENTHFLSQIIVTSAAQHTNSDNKLINEVMIPAIEKCTELRYPNWIFDLWFSKEYVSVFHKMNEGNYDVILTNLLWLKNIGHEAEEILLPIAEHVPQRIVRFFCERIILPQEKSDDRFEALPFQFSSLSEPLSKVPEQIIKLILSYKKFDDRLFTYNAARLLNLIFPKLEEQPAFEKSLIQLVNKGGDLTLFFIADILRGYDGNKSIYPICKELIKVANSNEDLLNAVAIAMQSTGVVEGAEGFIFIYEERRKEIEMWLDDQNREVVLFAKNYIVMLKRQIEAEKQRISEDEALRRHQYGLDDEQR</sequence>
<keyword evidence="2" id="KW-1185">Reference proteome</keyword>
<protein>
    <submittedName>
        <fullName evidence="1">Uncharacterized protein</fullName>
    </submittedName>
</protein>
<dbReference type="EMBL" id="UGOD01000001">
    <property type="protein sequence ID" value="STX50488.1"/>
    <property type="molecule type" value="Genomic_DNA"/>
</dbReference>
<dbReference type="Proteomes" id="UP000254794">
    <property type="component" value="Unassembled WGS sequence"/>
</dbReference>
<evidence type="ECO:0000313" key="2">
    <source>
        <dbReference type="Proteomes" id="UP000254794"/>
    </source>
</evidence>
<dbReference type="RefSeq" id="WP_115330202.1">
    <property type="nucleotide sequence ID" value="NZ_CAAAHP010000004.1"/>
</dbReference>